<proteinExistence type="predicted"/>
<dbReference type="HOGENOM" id="CLU_2087436_0_0_1"/>
<dbReference type="CTD" id="20201441"/>
<evidence type="ECO:0000256" key="1">
    <source>
        <dbReference type="SAM" id="MobiDB-lite"/>
    </source>
</evidence>
<evidence type="ECO:0000313" key="2">
    <source>
        <dbReference type="EMBL" id="ESN90591.1"/>
    </source>
</evidence>
<evidence type="ECO:0000313" key="4">
    <source>
        <dbReference type="Proteomes" id="UP000015101"/>
    </source>
</evidence>
<dbReference type="RefSeq" id="XP_009031493.1">
    <property type="nucleotide sequence ID" value="XM_009033245.1"/>
</dbReference>
<accession>T1EXZ1</accession>
<dbReference type="EnsemblMetazoa" id="HelroT166279">
    <property type="protein sequence ID" value="HelroP166279"/>
    <property type="gene ID" value="HelroG166279"/>
</dbReference>
<reference evidence="2 4" key="2">
    <citation type="journal article" date="2013" name="Nature">
        <title>Insights into bilaterian evolution from three spiralian genomes.</title>
        <authorList>
            <person name="Simakov O."/>
            <person name="Marletaz F."/>
            <person name="Cho S.J."/>
            <person name="Edsinger-Gonzales E."/>
            <person name="Havlak P."/>
            <person name="Hellsten U."/>
            <person name="Kuo D.H."/>
            <person name="Larsson T."/>
            <person name="Lv J."/>
            <person name="Arendt D."/>
            <person name="Savage R."/>
            <person name="Osoegawa K."/>
            <person name="de Jong P."/>
            <person name="Grimwood J."/>
            <person name="Chapman J.A."/>
            <person name="Shapiro H."/>
            <person name="Aerts A."/>
            <person name="Otillar R.P."/>
            <person name="Terry A.Y."/>
            <person name="Boore J.L."/>
            <person name="Grigoriev I.V."/>
            <person name="Lindberg D.R."/>
            <person name="Seaver E.C."/>
            <person name="Weisblat D.A."/>
            <person name="Putnam N.H."/>
            <person name="Rokhsar D.S."/>
        </authorList>
    </citation>
    <scope>NUCLEOTIDE SEQUENCE</scope>
</reference>
<feature type="compositionally biased region" description="Polar residues" evidence="1">
    <location>
        <begin position="1"/>
        <end position="17"/>
    </location>
</feature>
<evidence type="ECO:0000313" key="3">
    <source>
        <dbReference type="EnsemblMetazoa" id="HelroP166279"/>
    </source>
</evidence>
<gene>
    <name evidence="3" type="primary">20201441</name>
    <name evidence="2" type="ORF">HELRODRAFT_166279</name>
</gene>
<name>T1EXZ1_HELRO</name>
<dbReference type="GeneID" id="20201441"/>
<dbReference type="EMBL" id="KB097753">
    <property type="protein sequence ID" value="ESN90591.1"/>
    <property type="molecule type" value="Genomic_DNA"/>
</dbReference>
<dbReference type="AlphaFoldDB" id="T1EXZ1"/>
<dbReference type="InParanoid" id="T1EXZ1"/>
<dbReference type="KEGG" id="hro:HELRODRAFT_166279"/>
<organism evidence="3 4">
    <name type="scientific">Helobdella robusta</name>
    <name type="common">Californian leech</name>
    <dbReference type="NCBI Taxonomy" id="6412"/>
    <lineage>
        <taxon>Eukaryota</taxon>
        <taxon>Metazoa</taxon>
        <taxon>Spiralia</taxon>
        <taxon>Lophotrochozoa</taxon>
        <taxon>Annelida</taxon>
        <taxon>Clitellata</taxon>
        <taxon>Hirudinea</taxon>
        <taxon>Rhynchobdellida</taxon>
        <taxon>Glossiphoniidae</taxon>
        <taxon>Helobdella</taxon>
    </lineage>
</organism>
<protein>
    <submittedName>
        <fullName evidence="2 3">Uncharacterized protein</fullName>
    </submittedName>
</protein>
<feature type="compositionally biased region" description="Basic and acidic residues" evidence="1">
    <location>
        <begin position="18"/>
        <end position="28"/>
    </location>
</feature>
<dbReference type="Proteomes" id="UP000015101">
    <property type="component" value="Unassembled WGS sequence"/>
</dbReference>
<feature type="region of interest" description="Disordered" evidence="1">
    <location>
        <begin position="1"/>
        <end position="28"/>
    </location>
</feature>
<reference evidence="4" key="1">
    <citation type="submission" date="2012-12" db="EMBL/GenBank/DDBJ databases">
        <authorList>
            <person name="Hellsten U."/>
            <person name="Grimwood J."/>
            <person name="Chapman J.A."/>
            <person name="Shapiro H."/>
            <person name="Aerts A."/>
            <person name="Otillar R.P."/>
            <person name="Terry A.Y."/>
            <person name="Boore J.L."/>
            <person name="Simakov O."/>
            <person name="Marletaz F."/>
            <person name="Cho S.-J."/>
            <person name="Edsinger-Gonzales E."/>
            <person name="Havlak P."/>
            <person name="Kuo D.-H."/>
            <person name="Larsson T."/>
            <person name="Lv J."/>
            <person name="Arendt D."/>
            <person name="Savage R."/>
            <person name="Osoegawa K."/>
            <person name="de Jong P."/>
            <person name="Lindberg D.R."/>
            <person name="Seaver E.C."/>
            <person name="Weisblat D.A."/>
            <person name="Putnam N.H."/>
            <person name="Grigoriev I.V."/>
            <person name="Rokhsar D.S."/>
        </authorList>
    </citation>
    <scope>NUCLEOTIDE SEQUENCE</scope>
</reference>
<reference evidence="3" key="3">
    <citation type="submission" date="2015-06" db="UniProtKB">
        <authorList>
            <consortium name="EnsemblMetazoa"/>
        </authorList>
    </citation>
    <scope>IDENTIFICATION</scope>
</reference>
<dbReference type="EMBL" id="AMQM01002302">
    <property type="status" value="NOT_ANNOTATED_CDS"/>
    <property type="molecule type" value="Genomic_DNA"/>
</dbReference>
<sequence length="117" mass="13359">MPTSTNANTTRMQSHTEQPGECHEQSEHLSRIDAMMSASSSNDISTQPLGWQQLKKMASQNRRHQSRHYALYVHNSKSAKFCGERRVAALDDDETICSHKTKYQMNKIYELIKATTS</sequence>
<keyword evidence="4" id="KW-1185">Reference proteome</keyword>